<gene>
    <name evidence="8" type="ORF">OXH55_07105</name>
</gene>
<comment type="caution">
    <text evidence="8">The sequence shown here is derived from an EMBL/GenBank/DDBJ whole genome shotgun (WGS) entry which is preliminary data.</text>
</comment>
<dbReference type="SUPFAM" id="SSF64518">
    <property type="entry name" value="Phase 1 flagellin"/>
    <property type="match status" value="1"/>
</dbReference>
<dbReference type="NCBIfam" id="NF033876">
    <property type="entry name" value="flagella_HExxH"/>
    <property type="match status" value="1"/>
</dbReference>
<name>A0ABT4CMW8_9CLOT</name>
<dbReference type="InterPro" id="IPR046358">
    <property type="entry name" value="Flagellin_C"/>
</dbReference>
<keyword evidence="9" id="KW-1185">Reference proteome</keyword>
<dbReference type="Proteomes" id="UP001079657">
    <property type="component" value="Unassembled WGS sequence"/>
</dbReference>
<feature type="coiled-coil region" evidence="5">
    <location>
        <begin position="100"/>
        <end position="127"/>
    </location>
</feature>
<dbReference type="EMBL" id="JAPQES010000002">
    <property type="protein sequence ID" value="MCY6370400.1"/>
    <property type="molecule type" value="Genomic_DNA"/>
</dbReference>
<dbReference type="PANTHER" id="PTHR42792">
    <property type="entry name" value="FLAGELLIN"/>
    <property type="match status" value="1"/>
</dbReference>
<dbReference type="Gene3D" id="3.30.70.2120">
    <property type="match status" value="1"/>
</dbReference>
<keyword evidence="8" id="KW-0282">Flagellum</keyword>
<comment type="subcellular location">
    <subcellularLocation>
        <location evidence="4">Secreted</location>
    </subcellularLocation>
    <subcellularLocation>
        <location evidence="4">Bacterial flagellum</location>
    </subcellularLocation>
</comment>
<accession>A0ABT4CMW8</accession>
<evidence type="ECO:0000259" key="7">
    <source>
        <dbReference type="Pfam" id="PF00700"/>
    </source>
</evidence>
<evidence type="ECO:0000259" key="6">
    <source>
        <dbReference type="Pfam" id="PF00669"/>
    </source>
</evidence>
<evidence type="ECO:0000256" key="1">
    <source>
        <dbReference type="ARBA" id="ARBA00005709"/>
    </source>
</evidence>
<evidence type="ECO:0000313" key="9">
    <source>
        <dbReference type="Proteomes" id="UP001079657"/>
    </source>
</evidence>
<dbReference type="InterPro" id="IPR001492">
    <property type="entry name" value="Flagellin"/>
</dbReference>
<keyword evidence="8" id="KW-0966">Cell projection</keyword>
<evidence type="ECO:0000256" key="3">
    <source>
        <dbReference type="ARBA" id="ARBA00023143"/>
    </source>
</evidence>
<evidence type="ECO:0000313" key="8">
    <source>
        <dbReference type="EMBL" id="MCY6370400.1"/>
    </source>
</evidence>
<feature type="domain" description="Flagellin C-terminal" evidence="7">
    <location>
        <begin position="512"/>
        <end position="596"/>
    </location>
</feature>
<protein>
    <recommendedName>
        <fullName evidence="2 4">Flagellin</fullName>
    </recommendedName>
</protein>
<dbReference type="InterPro" id="IPR001029">
    <property type="entry name" value="Flagellin_N"/>
</dbReference>
<feature type="domain" description="Flagellin N-terminal" evidence="6">
    <location>
        <begin position="3"/>
        <end position="137"/>
    </location>
</feature>
<dbReference type="RefSeq" id="WP_268049142.1">
    <property type="nucleotide sequence ID" value="NZ_JAPQES010000002.1"/>
</dbReference>
<dbReference type="Gene3D" id="1.20.1330.10">
    <property type="entry name" value="f41 fragment of flagellin, N-terminal domain"/>
    <property type="match status" value="2"/>
</dbReference>
<evidence type="ECO:0000256" key="2">
    <source>
        <dbReference type="ARBA" id="ARBA00020110"/>
    </source>
</evidence>
<evidence type="ECO:0000256" key="4">
    <source>
        <dbReference type="RuleBase" id="RU362073"/>
    </source>
</evidence>
<dbReference type="PRINTS" id="PR00207">
    <property type="entry name" value="FLAGELLIN"/>
</dbReference>
<comment type="function">
    <text evidence="4">Flagellin is the subunit protein which polymerizes to form the filaments of bacterial flagella.</text>
</comment>
<organism evidence="8 9">
    <name type="scientific">Clostridium ganghwense</name>
    <dbReference type="NCBI Taxonomy" id="312089"/>
    <lineage>
        <taxon>Bacteria</taxon>
        <taxon>Bacillati</taxon>
        <taxon>Bacillota</taxon>
        <taxon>Clostridia</taxon>
        <taxon>Eubacteriales</taxon>
        <taxon>Clostridiaceae</taxon>
        <taxon>Clostridium</taxon>
    </lineage>
</organism>
<reference evidence="8" key="1">
    <citation type="submission" date="2022-12" db="EMBL/GenBank/DDBJ databases">
        <authorList>
            <person name="Wang J."/>
        </authorList>
    </citation>
    <scope>NUCLEOTIDE SEQUENCE</scope>
    <source>
        <strain evidence="8">HY-42-06</strain>
    </source>
</reference>
<keyword evidence="5" id="KW-0175">Coiled coil</keyword>
<dbReference type="PANTHER" id="PTHR42792:SF2">
    <property type="entry name" value="FLAGELLIN"/>
    <property type="match status" value="1"/>
</dbReference>
<keyword evidence="4" id="KW-0964">Secreted</keyword>
<proteinExistence type="inferred from homology"/>
<evidence type="ECO:0000256" key="5">
    <source>
        <dbReference type="SAM" id="Coils"/>
    </source>
</evidence>
<sequence length="597" mass="63912">MIINHNMNAMNAHRNMMSNVAKAGKSMEKLSSGLRINRAGDDAAGLAISEKMRGQIRGLDQASRNAQDGISLIQTAEGALNETHSILQRMRELSIQASNDTNIEEDRQQIQKEINQLTSEVNRIGNTTEFNTKKLLSSGVSKEVKDNIIKGLKNGWLEMAEKRIKDNYGLEGKGTNLKITFTSGGAYGEMAHVGGNSLELELNIDVDDFTPGTGADGANIHGRLYNDRILAHEMTHAVMDDALGASKMNSMPTWFAEGTAEFMAGADERLKGVIGNKTGTGADDTNVGKLKDEVVRLLNGGNWDASGNKANIEYSAAYIAVKYLSAKLSTANDMSGLMGDIKNNAGTDGKAALEAALTSKGASGCKSTTDLATKFGTGTEGIDFIKGLQLNWGSDEADVGAIGGKSTGGADIKAEDVIKEGDATDKTDGQPLQHFNIIWPDENEGSPEVNLQIGANKGQSMTLKLEDMRASALGITTSGKDEKFGVTDGTSSEIAEQALNVLTHDDASEAIKKFDDAINKVSTFRSKLGAYQNRLEHTINNLGTSLENLSAAESRVRDVDMAKEMMNFSKNNILNQAAQAMLAQANQQPQGVLQLLR</sequence>
<keyword evidence="8" id="KW-0969">Cilium</keyword>
<keyword evidence="3 4" id="KW-0975">Bacterial flagellum</keyword>
<comment type="similarity">
    <text evidence="1 4">Belongs to the bacterial flagellin family.</text>
</comment>
<dbReference type="Pfam" id="PF00700">
    <property type="entry name" value="Flagellin_C"/>
    <property type="match status" value="1"/>
</dbReference>
<dbReference type="Pfam" id="PF00669">
    <property type="entry name" value="Flagellin_N"/>
    <property type="match status" value="1"/>
</dbReference>